<dbReference type="InterPro" id="IPR050194">
    <property type="entry name" value="Glycosyltransferase_grp1"/>
</dbReference>
<dbReference type="PANTHER" id="PTHR45947:SF3">
    <property type="entry name" value="SULFOQUINOVOSYL TRANSFERASE SQD2"/>
    <property type="match status" value="1"/>
</dbReference>
<dbReference type="EMBL" id="DSTX01000011">
    <property type="protein sequence ID" value="HFK20779.1"/>
    <property type="molecule type" value="Genomic_DNA"/>
</dbReference>
<dbReference type="GO" id="GO:0016757">
    <property type="term" value="F:glycosyltransferase activity"/>
    <property type="evidence" value="ECO:0007669"/>
    <property type="project" value="TreeGrafter"/>
</dbReference>
<reference evidence="2" key="1">
    <citation type="journal article" date="2020" name="mSystems">
        <title>Genome- and Community-Level Interaction Insights into Carbon Utilization and Element Cycling Functions of Hydrothermarchaeota in Hydrothermal Sediment.</title>
        <authorList>
            <person name="Zhou Z."/>
            <person name="Liu Y."/>
            <person name="Xu W."/>
            <person name="Pan J."/>
            <person name="Luo Z.H."/>
            <person name="Li M."/>
        </authorList>
    </citation>
    <scope>NUCLEOTIDE SEQUENCE [LARGE SCALE GENOMIC DNA]</scope>
    <source>
        <strain evidence="2">SpSt-468</strain>
    </source>
</reference>
<dbReference type="SUPFAM" id="SSF53756">
    <property type="entry name" value="UDP-Glycosyltransferase/glycogen phosphorylase"/>
    <property type="match status" value="1"/>
</dbReference>
<sequence>MKVAFLLLHDFRFAGWSLRDYLSRYHFSKEYARLLSERGIEVSLITMHDEAASVMKIPLNGYECIVLPDTVHFPPILGFGNSHYPLAHKIIESVNPDIIHFNNYYLWSFPYLSIWAKAKGFRLVCQYHGACDFLLPLRRLFRSSYRSADKYLVPLKSEAAYLANKMKVETSKIALFPNVGVDVSLFRPVSEKADEPTIIYAGRMPLPSKNLGEQSPWLLLEIMRHLGRLMPSVRLIMAGDGPGLAHLKEFAERNRLENVSFTGYVRNSELPPLYSSSWLTFTPFRAESIDAVWGGASKESLSCSTPVVAFSGSRDMIAERLNGYGYLLPQDPMSAAKSLARILGDKGSLVRLGKIGREAVMETSSWPRVITELIRVYDSLFV</sequence>
<evidence type="ECO:0000313" key="2">
    <source>
        <dbReference type="EMBL" id="HFK20779.1"/>
    </source>
</evidence>
<dbReference type="PANTHER" id="PTHR45947">
    <property type="entry name" value="SULFOQUINOVOSYL TRANSFERASE SQD2"/>
    <property type="match status" value="1"/>
</dbReference>
<dbReference type="CDD" id="cd03801">
    <property type="entry name" value="GT4_PimA-like"/>
    <property type="match status" value="1"/>
</dbReference>
<evidence type="ECO:0000259" key="1">
    <source>
        <dbReference type="Pfam" id="PF13439"/>
    </source>
</evidence>
<dbReference type="AlphaFoldDB" id="A0A7C3J2L2"/>
<protein>
    <submittedName>
        <fullName evidence="2">Glycosyltransferase family 1 protein</fullName>
    </submittedName>
</protein>
<feature type="domain" description="Glycosyltransferase subfamily 4-like N-terminal" evidence="1">
    <location>
        <begin position="30"/>
        <end position="183"/>
    </location>
</feature>
<dbReference type="InterPro" id="IPR028098">
    <property type="entry name" value="Glyco_trans_4-like_N"/>
</dbReference>
<comment type="caution">
    <text evidence="2">The sequence shown here is derived from an EMBL/GenBank/DDBJ whole genome shotgun (WGS) entry which is preliminary data.</text>
</comment>
<dbReference type="Pfam" id="PF13439">
    <property type="entry name" value="Glyco_transf_4"/>
    <property type="match status" value="1"/>
</dbReference>
<keyword evidence="2" id="KW-0808">Transferase</keyword>
<organism evidence="2">
    <name type="scientific">Candidatus Methanomethylicus mesodigestus</name>
    <dbReference type="NCBI Taxonomy" id="1867258"/>
    <lineage>
        <taxon>Archaea</taxon>
        <taxon>Thermoproteota</taxon>
        <taxon>Methanosuratincolia</taxon>
        <taxon>Candidatus Methanomethylicales</taxon>
        <taxon>Candidatus Methanomethylicaceae</taxon>
        <taxon>Candidatus Methanomethylicus</taxon>
    </lineage>
</organism>
<dbReference type="Gene3D" id="3.40.50.2000">
    <property type="entry name" value="Glycogen Phosphorylase B"/>
    <property type="match status" value="2"/>
</dbReference>
<proteinExistence type="predicted"/>
<name>A0A7C3J2L2_9CREN</name>
<accession>A0A7C3J2L2</accession>
<gene>
    <name evidence="2" type="ORF">ENS19_05785</name>
</gene>
<dbReference type="Pfam" id="PF13692">
    <property type="entry name" value="Glyco_trans_1_4"/>
    <property type="match status" value="1"/>
</dbReference>